<name>A0A382QCT9_9ZZZZ</name>
<feature type="domain" description="Glucose/Sorbosone dehydrogenase" evidence="1">
    <location>
        <begin position="43"/>
        <end position="258"/>
    </location>
</feature>
<dbReference type="InterPro" id="IPR012938">
    <property type="entry name" value="Glc/Sorbosone_DH"/>
</dbReference>
<dbReference type="EMBL" id="UINC01113281">
    <property type="protein sequence ID" value="SVC82778.1"/>
    <property type="molecule type" value="Genomic_DNA"/>
</dbReference>
<dbReference type="SUPFAM" id="SSF50952">
    <property type="entry name" value="Soluble quinoprotein glucose dehydrogenase"/>
    <property type="match status" value="1"/>
</dbReference>
<sequence length="293" mass="32944">MGILHITIFVFITMITSFSLSQVYAEPIIYDDDYIIEKFATGLQYPTTMYFVGDDILVLEKNTGKVIQVQDNGVIYNEPALDVPVMITGESGLLGIAFASNHIYLYFTESPSGFDKSDTYPISSVNARNVVYQYDWDGEKLTNPILIKELPYFDYGHTGGVITKGQNNEIYFVIGDQEERTTFQNIPVDATYETSSIFKVDTESNNSIELFAMGIRNSFGLAVDPITGYLWDTENGPDKFDELNLVKPGFNSGWISIMGPSDRSDSDLSTLNPKPFENFVYSDPEFSWHRTVG</sequence>
<evidence type="ECO:0000259" key="1">
    <source>
        <dbReference type="Pfam" id="PF07995"/>
    </source>
</evidence>
<gene>
    <name evidence="2" type="ORF">METZ01_LOCUS335632</name>
</gene>
<evidence type="ECO:0000313" key="2">
    <source>
        <dbReference type="EMBL" id="SVC82778.1"/>
    </source>
</evidence>
<accession>A0A382QCT9</accession>
<reference evidence="2" key="1">
    <citation type="submission" date="2018-05" db="EMBL/GenBank/DDBJ databases">
        <authorList>
            <person name="Lanie J.A."/>
            <person name="Ng W.-L."/>
            <person name="Kazmierczak K.M."/>
            <person name="Andrzejewski T.M."/>
            <person name="Davidsen T.M."/>
            <person name="Wayne K.J."/>
            <person name="Tettelin H."/>
            <person name="Glass J.I."/>
            <person name="Rusch D."/>
            <person name="Podicherti R."/>
            <person name="Tsui H.-C.T."/>
            <person name="Winkler M.E."/>
        </authorList>
    </citation>
    <scope>NUCLEOTIDE SEQUENCE</scope>
</reference>
<organism evidence="2">
    <name type="scientific">marine metagenome</name>
    <dbReference type="NCBI Taxonomy" id="408172"/>
    <lineage>
        <taxon>unclassified sequences</taxon>
        <taxon>metagenomes</taxon>
        <taxon>ecological metagenomes</taxon>
    </lineage>
</organism>
<dbReference type="InterPro" id="IPR011042">
    <property type="entry name" value="6-blade_b-propeller_TolB-like"/>
</dbReference>
<dbReference type="Gene3D" id="2.120.10.30">
    <property type="entry name" value="TolB, C-terminal domain"/>
    <property type="match status" value="1"/>
</dbReference>
<dbReference type="AlphaFoldDB" id="A0A382QCT9"/>
<dbReference type="InterPro" id="IPR011041">
    <property type="entry name" value="Quinoprot_gluc/sorb_DH_b-prop"/>
</dbReference>
<dbReference type="PANTHER" id="PTHR19328">
    <property type="entry name" value="HEDGEHOG-INTERACTING PROTEIN"/>
    <property type="match status" value="1"/>
</dbReference>
<dbReference type="Pfam" id="PF07995">
    <property type="entry name" value="GSDH"/>
    <property type="match status" value="1"/>
</dbReference>
<protein>
    <recommendedName>
        <fullName evidence="1">Glucose/Sorbosone dehydrogenase domain-containing protein</fullName>
    </recommendedName>
</protein>
<proteinExistence type="predicted"/>
<feature type="non-terminal residue" evidence="2">
    <location>
        <position position="293"/>
    </location>
</feature>
<dbReference type="PANTHER" id="PTHR19328:SF13">
    <property type="entry name" value="HIPL1 PROTEIN"/>
    <property type="match status" value="1"/>
</dbReference>